<dbReference type="EMBL" id="WTVH01000079">
    <property type="protein sequence ID" value="NMF95422.1"/>
    <property type="molecule type" value="Genomic_DNA"/>
</dbReference>
<dbReference type="RefSeq" id="WP_169200605.1">
    <property type="nucleotide sequence ID" value="NZ_WTVH02000010.1"/>
</dbReference>
<gene>
    <name evidence="1" type="ORF">GO608_19215</name>
</gene>
<name>A0ABX1N846_9RHOO</name>
<evidence type="ECO:0000313" key="1">
    <source>
        <dbReference type="EMBL" id="NMF95422.1"/>
    </source>
</evidence>
<keyword evidence="2" id="KW-1185">Reference proteome</keyword>
<reference evidence="1" key="1">
    <citation type="submission" date="2019-12" db="EMBL/GenBank/DDBJ databases">
        <title>Comparative genomics gives insights into the taxonomy of the Azoarcus-Aromatoleum group and reveals separate origins of nif in the plant-associated Azoarcus and non-plant-associated Aromatoleum sub-groups.</title>
        <authorList>
            <person name="Lafos M."/>
            <person name="Maluk M."/>
            <person name="Batista M."/>
            <person name="Junghare M."/>
            <person name="Carmona M."/>
            <person name="Faoro H."/>
            <person name="Cruz L.M."/>
            <person name="Battistoni F."/>
            <person name="De Souza E."/>
            <person name="Pedrosa F."/>
            <person name="Chen W.-M."/>
            <person name="Poole P.S."/>
            <person name="Dixon R.A."/>
            <person name="James E.K."/>
        </authorList>
    </citation>
    <scope>NUCLEOTIDE SEQUENCE</scope>
    <source>
        <strain evidence="1">U120</strain>
    </source>
</reference>
<sequence length="166" mass="18753">MNAALIEALNRATSLELFHLSTILERLMSDPARIIEIRRHLHLGQSVRFLDGQQAGAQVSLRTGRIVAMKDTQLTVQDERTRREWKLPYAAIEIPDAASIPAPSVPEPPSPTRADFRVGDQVSFEDRHLQTRIGTIVRINQRTATLDCDGQSWRVSFPLLRHLVDL</sequence>
<organism evidence="1 2">
    <name type="scientific">Aromatoleum buckelii</name>
    <dbReference type="NCBI Taxonomy" id="200254"/>
    <lineage>
        <taxon>Bacteria</taxon>
        <taxon>Pseudomonadati</taxon>
        <taxon>Pseudomonadota</taxon>
        <taxon>Betaproteobacteria</taxon>
        <taxon>Rhodocyclales</taxon>
        <taxon>Rhodocyclaceae</taxon>
        <taxon>Aromatoleum</taxon>
    </lineage>
</organism>
<accession>A0ABX1N846</accession>
<proteinExistence type="predicted"/>
<comment type="caution">
    <text evidence="1">The sequence shown here is derived from an EMBL/GenBank/DDBJ whole genome shotgun (WGS) entry which is preliminary data.</text>
</comment>
<evidence type="ECO:0000313" key="2">
    <source>
        <dbReference type="Proteomes" id="UP000601990"/>
    </source>
</evidence>
<dbReference type="Proteomes" id="UP000601990">
    <property type="component" value="Unassembled WGS sequence"/>
</dbReference>
<protein>
    <submittedName>
        <fullName evidence="1">Uncharacterized protein</fullName>
    </submittedName>
</protein>